<proteinExistence type="predicted"/>
<reference evidence="1 2" key="1">
    <citation type="journal article" date="2016" name="Nat. Commun.">
        <title>Thousands of microbial genomes shed light on interconnected biogeochemical processes in an aquifer system.</title>
        <authorList>
            <person name="Anantharaman K."/>
            <person name="Brown C.T."/>
            <person name="Hug L.A."/>
            <person name="Sharon I."/>
            <person name="Castelle C.J."/>
            <person name="Probst A.J."/>
            <person name="Thomas B.C."/>
            <person name="Singh A."/>
            <person name="Wilkins M.J."/>
            <person name="Karaoz U."/>
            <person name="Brodie E.L."/>
            <person name="Williams K.H."/>
            <person name="Hubbard S.S."/>
            <person name="Banfield J.F."/>
        </authorList>
    </citation>
    <scope>NUCLEOTIDE SEQUENCE [LARGE SCALE GENOMIC DNA]</scope>
</reference>
<dbReference type="Proteomes" id="UP000178170">
    <property type="component" value="Unassembled WGS sequence"/>
</dbReference>
<accession>A0A1G2QVL0</accession>
<protein>
    <submittedName>
        <fullName evidence="1">Uncharacterized protein</fullName>
    </submittedName>
</protein>
<sequence length="114" mass="12968">MEYADILFYLAAGGKLWYRFFSRNAPFNFAGAPHVEHTRACENRIFRYPIHSYCGIRESSMNGQAREDGKNYHTPAFVRMGPPVALPQQSSSSSPKEPCRTFTEKLLFGSSVRI</sequence>
<evidence type="ECO:0000313" key="1">
    <source>
        <dbReference type="EMBL" id="OHA63891.1"/>
    </source>
</evidence>
<comment type="caution">
    <text evidence="1">The sequence shown here is derived from an EMBL/GenBank/DDBJ whole genome shotgun (WGS) entry which is preliminary data.</text>
</comment>
<dbReference type="EMBL" id="MHTS01000024">
    <property type="protein sequence ID" value="OHA63891.1"/>
    <property type="molecule type" value="Genomic_DNA"/>
</dbReference>
<name>A0A1G2QVL0_9BACT</name>
<organism evidence="1 2">
    <name type="scientific">Candidatus Wildermuthbacteria bacterium RIFCSPHIGHO2_01_FULL_48_27b</name>
    <dbReference type="NCBI Taxonomy" id="1802447"/>
    <lineage>
        <taxon>Bacteria</taxon>
        <taxon>Candidatus Wildermuthiibacteriota</taxon>
    </lineage>
</organism>
<gene>
    <name evidence="1" type="ORF">A2843_01085</name>
</gene>
<dbReference type="AlphaFoldDB" id="A0A1G2QVL0"/>
<evidence type="ECO:0000313" key="2">
    <source>
        <dbReference type="Proteomes" id="UP000178170"/>
    </source>
</evidence>